<dbReference type="AlphaFoldDB" id="A0A8H7KIJ3"/>
<proteinExistence type="predicted"/>
<dbReference type="EMBL" id="JABXXO010000005">
    <property type="protein sequence ID" value="KAF7777817.1"/>
    <property type="molecule type" value="Genomic_DNA"/>
</dbReference>
<gene>
    <name evidence="1" type="ORF">Agabi119p4_3889</name>
</gene>
<evidence type="ECO:0000313" key="1">
    <source>
        <dbReference type="EMBL" id="KAF7777817.1"/>
    </source>
</evidence>
<protein>
    <submittedName>
        <fullName evidence="1">Uncharacterized protein</fullName>
    </submittedName>
</protein>
<reference evidence="1 2" key="1">
    <citation type="journal article" name="Sci. Rep.">
        <title>Telomere-to-telomere assembled and centromere annotated genomes of the two main subspecies of the button mushroom Agaricus bisporus reveal especially polymorphic chromosome ends.</title>
        <authorList>
            <person name="Sonnenberg A.S.M."/>
            <person name="Sedaghat-Telgerd N."/>
            <person name="Lavrijssen B."/>
            <person name="Ohm R.A."/>
            <person name="Hendrickx P.M."/>
            <person name="Scholtmeijer K."/>
            <person name="Baars J.J.P."/>
            <person name="van Peer A."/>
        </authorList>
    </citation>
    <scope>NUCLEOTIDE SEQUENCE [LARGE SCALE GENOMIC DNA]</scope>
    <source>
        <strain evidence="1 2">H119_p4</strain>
    </source>
</reference>
<sequence length="74" mass="8032">MTSVPIDSDERSSPRRCSQMLGEWHFRFAGSISKKGNSTVTLPFIACITLVSHSVESDAAVLSMTQLCSLSKPT</sequence>
<comment type="caution">
    <text evidence="1">The sequence shown here is derived from an EMBL/GenBank/DDBJ whole genome shotgun (WGS) entry which is preliminary data.</text>
</comment>
<accession>A0A8H7KIJ3</accession>
<evidence type="ECO:0000313" key="2">
    <source>
        <dbReference type="Proteomes" id="UP000629468"/>
    </source>
</evidence>
<organism evidence="1 2">
    <name type="scientific">Agaricus bisporus var. burnettii</name>
    <dbReference type="NCBI Taxonomy" id="192524"/>
    <lineage>
        <taxon>Eukaryota</taxon>
        <taxon>Fungi</taxon>
        <taxon>Dikarya</taxon>
        <taxon>Basidiomycota</taxon>
        <taxon>Agaricomycotina</taxon>
        <taxon>Agaricomycetes</taxon>
        <taxon>Agaricomycetidae</taxon>
        <taxon>Agaricales</taxon>
        <taxon>Agaricineae</taxon>
        <taxon>Agaricaceae</taxon>
        <taxon>Agaricus</taxon>
    </lineage>
</organism>
<dbReference type="Proteomes" id="UP000629468">
    <property type="component" value="Unassembled WGS sequence"/>
</dbReference>
<name>A0A8H7KIJ3_AGABI</name>